<evidence type="ECO:0000313" key="4">
    <source>
        <dbReference type="Proteomes" id="UP000076088"/>
    </source>
</evidence>
<sequence length="181" mass="18450">MRKHLLHAALLLPALFFAAPPAHADITGTIDATITLEAGCIINGQNYDDGSIGVDFGTLDFGTQNTLFTQTDAQVLSGATGFTIQCSNGITPTLSFDAGQNDGSGAGTGLHAMAHQTAAGQFVTYNLYSDAGRTAVIPVGGDIVLAGDGSVQTVNVYGRAFGEAGLTPGVYADVVTVVVEL</sequence>
<dbReference type="PANTHER" id="PTHR37089:SF3">
    <property type="entry name" value="EXPORTED PROTEIN"/>
    <property type="match status" value="1"/>
</dbReference>
<organism evidence="3 4">
    <name type="scientific">Sphingopyxis macrogoltabida</name>
    <name type="common">Sphingomonas macrogoltabidus</name>
    <dbReference type="NCBI Taxonomy" id="33050"/>
    <lineage>
        <taxon>Bacteria</taxon>
        <taxon>Pseudomonadati</taxon>
        <taxon>Pseudomonadota</taxon>
        <taxon>Alphaproteobacteria</taxon>
        <taxon>Sphingomonadales</taxon>
        <taxon>Sphingomonadaceae</taxon>
        <taxon>Sphingopyxis</taxon>
    </lineage>
</organism>
<dbReference type="Proteomes" id="UP000076088">
    <property type="component" value="Chromosome"/>
</dbReference>
<dbReference type="RefSeq" id="WP_054731507.1">
    <property type="nucleotide sequence ID" value="NZ_CP009429.1"/>
</dbReference>
<evidence type="ECO:0000313" key="3">
    <source>
        <dbReference type="EMBL" id="AMU91456.1"/>
    </source>
</evidence>
<dbReference type="SMART" id="SM00972">
    <property type="entry name" value="SCPU"/>
    <property type="match status" value="1"/>
</dbReference>
<evidence type="ECO:0000256" key="1">
    <source>
        <dbReference type="SAM" id="SignalP"/>
    </source>
</evidence>
<accession>A0AAC9AXF3</accession>
<protein>
    <recommendedName>
        <fullName evidence="2">Spore coat protein U/FanG domain-containing protein</fullName>
    </recommendedName>
</protein>
<dbReference type="EMBL" id="CP013344">
    <property type="protein sequence ID" value="AMU91456.1"/>
    <property type="molecule type" value="Genomic_DNA"/>
</dbReference>
<reference evidence="3 4" key="2">
    <citation type="journal article" date="2016" name="Genome Announc.">
        <title>Complete Genome Sequence of Sphingopyxis macrogoltabida Strain 203N (NBRC 111659), a Polyethylene Glycol Degrader.</title>
        <authorList>
            <person name="Ohtsubo Y."/>
            <person name="Nonoyama S."/>
            <person name="Nagata Y."/>
            <person name="Numata M."/>
            <person name="Tsuchikane K."/>
            <person name="Hosoyama A."/>
            <person name="Yamazoe A."/>
            <person name="Tsuda M."/>
            <person name="Fujita N."/>
            <person name="Kawai F."/>
        </authorList>
    </citation>
    <scope>NUCLEOTIDE SEQUENCE [LARGE SCALE GENOMIC DNA]</scope>
    <source>
        <strain evidence="3 4">203N</strain>
    </source>
</reference>
<keyword evidence="4" id="KW-1185">Reference proteome</keyword>
<proteinExistence type="predicted"/>
<keyword evidence="1" id="KW-0732">Signal</keyword>
<feature type="domain" description="Spore coat protein U/FanG" evidence="2">
    <location>
        <begin position="27"/>
        <end position="177"/>
    </location>
</feature>
<dbReference type="AlphaFoldDB" id="A0AAC9AXF3"/>
<gene>
    <name evidence="3" type="ORF">ATM17_20785</name>
</gene>
<dbReference type="Pfam" id="PF05229">
    <property type="entry name" value="SCPU"/>
    <property type="match status" value="1"/>
</dbReference>
<feature type="signal peptide" evidence="1">
    <location>
        <begin position="1"/>
        <end position="24"/>
    </location>
</feature>
<feature type="chain" id="PRO_5042279685" description="Spore coat protein U/FanG domain-containing protein" evidence="1">
    <location>
        <begin position="25"/>
        <end position="181"/>
    </location>
</feature>
<dbReference type="PANTHER" id="PTHR37089">
    <property type="entry name" value="PROTEIN U-RELATED"/>
    <property type="match status" value="1"/>
</dbReference>
<dbReference type="InterPro" id="IPR007893">
    <property type="entry name" value="Spore_coat_U/FanG"/>
</dbReference>
<name>A0AAC9AXF3_SPHMC</name>
<reference evidence="4" key="1">
    <citation type="submission" date="2015-11" db="EMBL/GenBank/DDBJ databases">
        <title>Complete genome sequence of a polyethylene-glycol degrader Sphingopyxis macrogoltabida 203N (NBRC 111659).</title>
        <authorList>
            <person name="Yoshiyuki O."/>
            <person name="Shouta N."/>
            <person name="Nagata Y."/>
            <person name="Numata M."/>
            <person name="Tsuchikane K."/>
            <person name="Hosoyama A."/>
            <person name="Yamazoe A."/>
            <person name="Tsuda M."/>
            <person name="Fujita N."/>
            <person name="Kawai F."/>
        </authorList>
    </citation>
    <scope>NUCLEOTIDE SEQUENCE [LARGE SCALE GENOMIC DNA]</scope>
    <source>
        <strain evidence="4">203N</strain>
    </source>
</reference>
<dbReference type="InterPro" id="IPR053167">
    <property type="entry name" value="Spore_coat_component"/>
</dbReference>
<dbReference type="KEGG" id="smaz:LH19_20240"/>
<evidence type="ECO:0000259" key="2">
    <source>
        <dbReference type="Pfam" id="PF05229"/>
    </source>
</evidence>